<dbReference type="Proteomes" id="UP001642484">
    <property type="component" value="Unassembled WGS sequence"/>
</dbReference>
<feature type="compositionally biased region" description="Acidic residues" evidence="1">
    <location>
        <begin position="385"/>
        <end position="398"/>
    </location>
</feature>
<comment type="caution">
    <text evidence="3">The sequence shown here is derived from an EMBL/GenBank/DDBJ whole genome shotgun (WGS) entry which is preliminary data.</text>
</comment>
<dbReference type="Gene3D" id="3.30.420.10">
    <property type="entry name" value="Ribonuclease H-like superfamily/Ribonuclease H"/>
    <property type="match status" value="1"/>
</dbReference>
<evidence type="ECO:0000259" key="2">
    <source>
        <dbReference type="PROSITE" id="PS50994"/>
    </source>
</evidence>
<dbReference type="InterPro" id="IPR001584">
    <property type="entry name" value="Integrase_cat-core"/>
</dbReference>
<dbReference type="InterPro" id="IPR036397">
    <property type="entry name" value="RNaseH_sf"/>
</dbReference>
<evidence type="ECO:0000313" key="4">
    <source>
        <dbReference type="Proteomes" id="UP001642484"/>
    </source>
</evidence>
<sequence>MKTETAQQIIKAFCEGWLAHYPKPLQLIPDNGRAFGSEEFTKFCQDNGIVVNFPAEKEAWSHGVVEHAIKDLKHTASAIQLEAMDQDPMVTLVLAASALNSTEYVSGYTSHQWAFGKDHSLLDEDYMIFNQIKDKLSYSKLVSARHQAEQVARKHRAGRILMRLSNSKARQPLRDYKCTDLVKIWRRVHPELEGPRGGRRKSQRPGWIGPGRVIFSEALPHQDPQDHRKHVVWVLMQGKLFRCSALSVRPVTEPERLRWEVTSKEDISQWKTLADIMPKKEYQDLTDEIPAENEPEHPNLPWHPDSTTYAPIRRQTTKSTLAPEDYRVVHRSSPLGLEKKSIVPLGFDRPLDSRPSSSAGLDSGLPGPAASGLGAGDDQHTPGFGEDEVSVNEYEPTEPDTAPEPASKRARGEEDDLLHLSWVEKLQVDAALEEQAFSLNQLVRENEDILTVTFEVEATSHRQRKFLERNPVAYMIKKMNSSEEWRDICARIDAAYKWGTARRRDYSLEKFMTIWRWSVAFDHNFVAAKKNKKAGKSAVAHMDDSLGDEGHHDFCESMQGKFMELAIIARDLPGHKLLSGTW</sequence>
<dbReference type="EMBL" id="CAXAMN010026006">
    <property type="protein sequence ID" value="CAK9099880.1"/>
    <property type="molecule type" value="Genomic_DNA"/>
</dbReference>
<keyword evidence="4" id="KW-1185">Reference proteome</keyword>
<proteinExistence type="predicted"/>
<feature type="domain" description="Integrase catalytic" evidence="2">
    <location>
        <begin position="1"/>
        <end position="118"/>
    </location>
</feature>
<feature type="region of interest" description="Disordered" evidence="1">
    <location>
        <begin position="290"/>
        <end position="309"/>
    </location>
</feature>
<dbReference type="InterPro" id="IPR012337">
    <property type="entry name" value="RNaseH-like_sf"/>
</dbReference>
<evidence type="ECO:0000256" key="1">
    <source>
        <dbReference type="SAM" id="MobiDB-lite"/>
    </source>
</evidence>
<feature type="compositionally biased region" description="Low complexity" evidence="1">
    <location>
        <begin position="363"/>
        <end position="372"/>
    </location>
</feature>
<gene>
    <name evidence="3" type="ORF">CCMP2556_LOCUS47242</name>
</gene>
<name>A0ABP0RK34_9DINO</name>
<dbReference type="SUPFAM" id="SSF53098">
    <property type="entry name" value="Ribonuclease H-like"/>
    <property type="match status" value="1"/>
</dbReference>
<feature type="region of interest" description="Disordered" evidence="1">
    <location>
        <begin position="348"/>
        <end position="412"/>
    </location>
</feature>
<reference evidence="3 4" key="1">
    <citation type="submission" date="2024-02" db="EMBL/GenBank/DDBJ databases">
        <authorList>
            <person name="Chen Y."/>
            <person name="Shah S."/>
            <person name="Dougan E. K."/>
            <person name="Thang M."/>
            <person name="Chan C."/>
        </authorList>
    </citation>
    <scope>NUCLEOTIDE SEQUENCE [LARGE SCALE GENOMIC DNA]</scope>
</reference>
<dbReference type="PROSITE" id="PS50994">
    <property type="entry name" value="INTEGRASE"/>
    <property type="match status" value="1"/>
</dbReference>
<evidence type="ECO:0000313" key="3">
    <source>
        <dbReference type="EMBL" id="CAK9099880.1"/>
    </source>
</evidence>
<protein>
    <recommendedName>
        <fullName evidence="2">Integrase catalytic domain-containing protein</fullName>
    </recommendedName>
</protein>
<organism evidence="3 4">
    <name type="scientific">Durusdinium trenchii</name>
    <dbReference type="NCBI Taxonomy" id="1381693"/>
    <lineage>
        <taxon>Eukaryota</taxon>
        <taxon>Sar</taxon>
        <taxon>Alveolata</taxon>
        <taxon>Dinophyceae</taxon>
        <taxon>Suessiales</taxon>
        <taxon>Symbiodiniaceae</taxon>
        <taxon>Durusdinium</taxon>
    </lineage>
</organism>
<accession>A0ABP0RK34</accession>